<keyword evidence="1" id="KW-1133">Transmembrane helix</keyword>
<accession>A0AAN5I7L7</accession>
<dbReference type="AlphaFoldDB" id="A0AAN5I7L7"/>
<dbReference type="EMBL" id="BTRK01000005">
    <property type="protein sequence ID" value="GMR55453.1"/>
    <property type="molecule type" value="Genomic_DNA"/>
</dbReference>
<gene>
    <name evidence="2" type="ORF">PMAYCL1PPCAC_25648</name>
</gene>
<dbReference type="Proteomes" id="UP001328107">
    <property type="component" value="Unassembled WGS sequence"/>
</dbReference>
<evidence type="ECO:0000313" key="3">
    <source>
        <dbReference type="Proteomes" id="UP001328107"/>
    </source>
</evidence>
<organism evidence="2 3">
    <name type="scientific">Pristionchus mayeri</name>
    <dbReference type="NCBI Taxonomy" id="1317129"/>
    <lineage>
        <taxon>Eukaryota</taxon>
        <taxon>Metazoa</taxon>
        <taxon>Ecdysozoa</taxon>
        <taxon>Nematoda</taxon>
        <taxon>Chromadorea</taxon>
        <taxon>Rhabditida</taxon>
        <taxon>Rhabditina</taxon>
        <taxon>Diplogasteromorpha</taxon>
        <taxon>Diplogasteroidea</taxon>
        <taxon>Neodiplogasteridae</taxon>
        <taxon>Pristionchus</taxon>
    </lineage>
</organism>
<evidence type="ECO:0000313" key="2">
    <source>
        <dbReference type="EMBL" id="GMR55453.1"/>
    </source>
</evidence>
<feature type="non-terminal residue" evidence="2">
    <location>
        <position position="91"/>
    </location>
</feature>
<keyword evidence="1" id="KW-0472">Membrane</keyword>
<reference evidence="3" key="1">
    <citation type="submission" date="2022-10" db="EMBL/GenBank/DDBJ databases">
        <title>Genome assembly of Pristionchus species.</title>
        <authorList>
            <person name="Yoshida K."/>
            <person name="Sommer R.J."/>
        </authorList>
    </citation>
    <scope>NUCLEOTIDE SEQUENCE [LARGE SCALE GENOMIC DNA]</scope>
    <source>
        <strain evidence="3">RS5460</strain>
    </source>
</reference>
<keyword evidence="1" id="KW-0812">Transmembrane</keyword>
<proteinExistence type="predicted"/>
<feature type="transmembrane region" description="Helical" evidence="1">
    <location>
        <begin position="39"/>
        <end position="60"/>
    </location>
</feature>
<evidence type="ECO:0000256" key="1">
    <source>
        <dbReference type="SAM" id="Phobius"/>
    </source>
</evidence>
<name>A0AAN5I7L7_9BILA</name>
<feature type="non-terminal residue" evidence="2">
    <location>
        <position position="1"/>
    </location>
</feature>
<sequence length="91" mass="9483">VVSTLVTGCSGAVCMEAALDLSRVFVSVSYDTLSLNSTLGALSFLIFSCLLFTSSIVGVFPSGPVWLRSPVVVLRPRDTSLRVSSAAATVI</sequence>
<keyword evidence="3" id="KW-1185">Reference proteome</keyword>
<protein>
    <submittedName>
        <fullName evidence="2">Uncharacterized protein</fullName>
    </submittedName>
</protein>
<comment type="caution">
    <text evidence="2">The sequence shown here is derived from an EMBL/GenBank/DDBJ whole genome shotgun (WGS) entry which is preliminary data.</text>
</comment>